<dbReference type="InterPro" id="IPR032812">
    <property type="entry name" value="SbsA_Ig"/>
</dbReference>
<dbReference type="RefSeq" id="WP_193534580.1">
    <property type="nucleotide sequence ID" value="NZ_JADCLJ010000007.1"/>
</dbReference>
<keyword evidence="4" id="KW-1185">Reference proteome</keyword>
<proteinExistence type="predicted"/>
<evidence type="ECO:0000256" key="1">
    <source>
        <dbReference type="ARBA" id="ARBA00022729"/>
    </source>
</evidence>
<name>A0ABR9QF37_9BACI</name>
<dbReference type="Proteomes" id="UP001516662">
    <property type="component" value="Unassembled WGS sequence"/>
</dbReference>
<protein>
    <submittedName>
        <fullName evidence="3">Ig-like domain-containing protein</fullName>
    </submittedName>
</protein>
<dbReference type="EMBL" id="JADCLJ010000007">
    <property type="protein sequence ID" value="MBE4907103.1"/>
    <property type="molecule type" value="Genomic_DNA"/>
</dbReference>
<organism evidence="3 4">
    <name type="scientific">Litchfieldia luteola</name>
    <dbReference type="NCBI Taxonomy" id="682179"/>
    <lineage>
        <taxon>Bacteria</taxon>
        <taxon>Bacillati</taxon>
        <taxon>Bacillota</taxon>
        <taxon>Bacilli</taxon>
        <taxon>Bacillales</taxon>
        <taxon>Bacillaceae</taxon>
        <taxon>Litchfieldia</taxon>
    </lineage>
</organism>
<dbReference type="Pfam" id="PF13205">
    <property type="entry name" value="Big_5"/>
    <property type="match status" value="1"/>
</dbReference>
<accession>A0ABR9QF37</accession>
<reference evidence="3 4" key="1">
    <citation type="submission" date="2020-10" db="EMBL/GenBank/DDBJ databases">
        <title>Bacillus sp. HD4P25, an endophyte from a halophyte.</title>
        <authorList>
            <person name="Sun J.-Q."/>
        </authorList>
    </citation>
    <scope>NUCLEOTIDE SEQUENCE [LARGE SCALE GENOMIC DNA]</scope>
    <source>
        <strain evidence="3 4">YIM 93174</strain>
    </source>
</reference>
<comment type="caution">
    <text evidence="3">The sequence shown here is derived from an EMBL/GenBank/DDBJ whole genome shotgun (WGS) entry which is preliminary data.</text>
</comment>
<keyword evidence="1" id="KW-0732">Signal</keyword>
<evidence type="ECO:0000313" key="3">
    <source>
        <dbReference type="EMBL" id="MBE4907103.1"/>
    </source>
</evidence>
<evidence type="ECO:0000259" key="2">
    <source>
        <dbReference type="Pfam" id="PF13205"/>
    </source>
</evidence>
<gene>
    <name evidence="3" type="ORF">IMZ08_03400</name>
</gene>
<feature type="domain" description="SbsA Ig-like" evidence="2">
    <location>
        <begin position="31"/>
        <end position="134"/>
    </location>
</feature>
<evidence type="ECO:0000313" key="4">
    <source>
        <dbReference type="Proteomes" id="UP001516662"/>
    </source>
</evidence>
<sequence>MPIKTYHKIVSILLLVCFTFLFIKDVQAISYPAIVSSTPSPNNLHTPIDSVITVTYNDKVKNVYSSLVKLYEKTSLGFTKEVFLQDVKKDNDSIKLITLNELKLNKEYKVVVPAYVVELNNGYYPHEYTFTFSTNYMEFYELMVLNEAKLTQVLSIYSPRQLKVFTPKRYIEEVHILHKNKGKFEDNQISTDGVTNIDIKTIGTEVKNVHVDIKKDGRLVNKGFARKFNYDSKTGSLNFDIGFSKMPGYYDVIVRVFDMNNQEIDAKIIKFGTTDGKLITDIKETYKYETAGKSFTLQQLLADEKLFNTLMKENEIRKVKVQVNSRP</sequence>